<dbReference type="PATRIC" id="fig|1618550.3.peg.465"/>
<reference evidence="2 3" key="1">
    <citation type="journal article" date="2015" name="Nature">
        <title>rRNA introns, odd ribosomes, and small enigmatic genomes across a large radiation of phyla.</title>
        <authorList>
            <person name="Brown C.T."/>
            <person name="Hug L.A."/>
            <person name="Thomas B.C."/>
            <person name="Sharon I."/>
            <person name="Castelle C.J."/>
            <person name="Singh A."/>
            <person name="Wilkins M.J."/>
            <person name="Williams K.H."/>
            <person name="Banfield J.F."/>
        </authorList>
    </citation>
    <scope>NUCLEOTIDE SEQUENCE [LARGE SCALE GENOMIC DNA]</scope>
</reference>
<organism evidence="2 3">
    <name type="scientific">Candidatus Woesebacteria bacterium GW2011_GWA1_39_21</name>
    <dbReference type="NCBI Taxonomy" id="1618550"/>
    <lineage>
        <taxon>Bacteria</taxon>
        <taxon>Candidatus Woeseibacteriota</taxon>
    </lineage>
</organism>
<dbReference type="AlphaFoldDB" id="A0A0G0RCT8"/>
<dbReference type="Gene3D" id="3.90.550.10">
    <property type="entry name" value="Spore Coat Polysaccharide Biosynthesis Protein SpsA, Chain A"/>
    <property type="match status" value="1"/>
</dbReference>
<proteinExistence type="predicted"/>
<gene>
    <name evidence="2" type="ORF">UT39_C0006G0018</name>
</gene>
<protein>
    <submittedName>
        <fullName evidence="2">Glycosyltransferase, group 2 family protein</fullName>
    </submittedName>
</protein>
<dbReference type="Proteomes" id="UP000034246">
    <property type="component" value="Unassembled WGS sequence"/>
</dbReference>
<dbReference type="STRING" id="1618550.UT39_C0006G0018"/>
<dbReference type="InterPro" id="IPR029044">
    <property type="entry name" value="Nucleotide-diphossugar_trans"/>
</dbReference>
<dbReference type="CDD" id="cd02511">
    <property type="entry name" value="Beta4Glucosyltransferase"/>
    <property type="match status" value="1"/>
</dbReference>
<evidence type="ECO:0000259" key="1">
    <source>
        <dbReference type="Pfam" id="PF00535"/>
    </source>
</evidence>
<dbReference type="PANTHER" id="PTHR43630">
    <property type="entry name" value="POLY-BETA-1,6-N-ACETYL-D-GLUCOSAMINE SYNTHASE"/>
    <property type="match status" value="1"/>
</dbReference>
<dbReference type="InterPro" id="IPR001173">
    <property type="entry name" value="Glyco_trans_2-like"/>
</dbReference>
<dbReference type="Pfam" id="PF00535">
    <property type="entry name" value="Glycos_transf_2"/>
    <property type="match status" value="1"/>
</dbReference>
<dbReference type="SUPFAM" id="SSF53448">
    <property type="entry name" value="Nucleotide-diphospho-sugar transferases"/>
    <property type="match status" value="1"/>
</dbReference>
<accession>A0A0G0RCT8</accession>
<evidence type="ECO:0000313" key="2">
    <source>
        <dbReference type="EMBL" id="KKR11512.1"/>
    </source>
</evidence>
<evidence type="ECO:0000313" key="3">
    <source>
        <dbReference type="Proteomes" id="UP000034246"/>
    </source>
</evidence>
<sequence length="258" mass="29570">MSKISVVILTHNSGSVIGPLYQSLKEFDEVLAIDDNSCDQTENICKRLGIRYFNHTLNGDFSAQRNFALTKCSYDWVFYIDSDETVNENFVDEIKRLAGNNNFAGYYVTRKVNFLNHVMIATEMGNDKLVRVGLKNSGKWVRRVHEVWKINGNLGEINTPLIHNTALTLHKFIEKLNCYFRLHAQENLNAGKSVSFSKILFFSLGKFFKNYIFLRGYRDGTHGFVASVLMSLHTFLSWSYAWLQGNIQKGNRGDKLSV</sequence>
<name>A0A0G0RCT8_9BACT</name>
<feature type="domain" description="Glycosyltransferase 2-like" evidence="1">
    <location>
        <begin position="5"/>
        <end position="114"/>
    </location>
</feature>
<dbReference type="GO" id="GO:0016740">
    <property type="term" value="F:transferase activity"/>
    <property type="evidence" value="ECO:0007669"/>
    <property type="project" value="UniProtKB-KW"/>
</dbReference>
<comment type="caution">
    <text evidence="2">The sequence shown here is derived from an EMBL/GenBank/DDBJ whole genome shotgun (WGS) entry which is preliminary data.</text>
</comment>
<keyword evidence="2" id="KW-0808">Transferase</keyword>
<dbReference type="EMBL" id="LBWP01000006">
    <property type="protein sequence ID" value="KKR11512.1"/>
    <property type="molecule type" value="Genomic_DNA"/>
</dbReference>
<dbReference type="PANTHER" id="PTHR43630:SF2">
    <property type="entry name" value="GLYCOSYLTRANSFERASE"/>
    <property type="match status" value="1"/>
</dbReference>